<dbReference type="EMBL" id="JAEAOA010001573">
    <property type="protein sequence ID" value="KAK3608956.1"/>
    <property type="molecule type" value="Genomic_DNA"/>
</dbReference>
<reference evidence="10" key="3">
    <citation type="submission" date="2023-05" db="EMBL/GenBank/DDBJ databases">
        <authorList>
            <person name="Smith C.H."/>
        </authorList>
    </citation>
    <scope>NUCLEOTIDE SEQUENCE</scope>
    <source>
        <strain evidence="10">CHS0354</strain>
        <tissue evidence="10">Mantle</tissue>
    </source>
</reference>
<evidence type="ECO:0000313" key="11">
    <source>
        <dbReference type="Proteomes" id="UP001195483"/>
    </source>
</evidence>
<dbReference type="PANTHER" id="PTHR11388:SF142">
    <property type="entry name" value="SOLUTE CARRIER ORGANIC ANION TRANSPORTER FAMILY MEMBER 5A1"/>
    <property type="match status" value="1"/>
</dbReference>
<dbReference type="InterPro" id="IPR002350">
    <property type="entry name" value="Kazal_dom"/>
</dbReference>
<keyword evidence="7" id="KW-1015">Disulfide bond</keyword>
<evidence type="ECO:0000256" key="3">
    <source>
        <dbReference type="ARBA" id="ARBA00022475"/>
    </source>
</evidence>
<organism evidence="10 11">
    <name type="scientific">Potamilus streckersoni</name>
    <dbReference type="NCBI Taxonomy" id="2493646"/>
    <lineage>
        <taxon>Eukaryota</taxon>
        <taxon>Metazoa</taxon>
        <taxon>Spiralia</taxon>
        <taxon>Lophotrochozoa</taxon>
        <taxon>Mollusca</taxon>
        <taxon>Bivalvia</taxon>
        <taxon>Autobranchia</taxon>
        <taxon>Heteroconchia</taxon>
        <taxon>Palaeoheterodonta</taxon>
        <taxon>Unionida</taxon>
        <taxon>Unionoidea</taxon>
        <taxon>Unionidae</taxon>
        <taxon>Ambleminae</taxon>
        <taxon>Lampsilini</taxon>
        <taxon>Potamilus</taxon>
    </lineage>
</organism>
<dbReference type="SUPFAM" id="SSF100895">
    <property type="entry name" value="Kazal-type serine protease inhibitors"/>
    <property type="match status" value="1"/>
</dbReference>
<protein>
    <recommendedName>
        <fullName evidence="9">Kazal-like domain-containing protein</fullName>
    </recommendedName>
</protein>
<dbReference type="InterPro" id="IPR004156">
    <property type="entry name" value="OATP"/>
</dbReference>
<reference evidence="10" key="2">
    <citation type="journal article" date="2021" name="Genome Biol. Evol.">
        <title>Developing a high-quality reference genome for a parasitic bivalve with doubly uniparental inheritance (Bivalvia: Unionida).</title>
        <authorList>
            <person name="Smith C.H."/>
        </authorList>
    </citation>
    <scope>NUCLEOTIDE SEQUENCE</scope>
    <source>
        <strain evidence="10">CHS0354</strain>
        <tissue evidence="10">Mantle</tissue>
    </source>
</reference>
<dbReference type="SUPFAM" id="SSF103473">
    <property type="entry name" value="MFS general substrate transporter"/>
    <property type="match status" value="1"/>
</dbReference>
<feature type="transmembrane region" description="Helical" evidence="8">
    <location>
        <begin position="145"/>
        <end position="163"/>
    </location>
</feature>
<keyword evidence="11" id="KW-1185">Reference proteome</keyword>
<comment type="caution">
    <text evidence="10">The sequence shown here is derived from an EMBL/GenBank/DDBJ whole genome shotgun (WGS) entry which is preliminary data.</text>
</comment>
<gene>
    <name evidence="10" type="ORF">CHS0354_026285</name>
</gene>
<dbReference type="PROSITE" id="PS51465">
    <property type="entry name" value="KAZAL_2"/>
    <property type="match status" value="1"/>
</dbReference>
<evidence type="ECO:0000256" key="1">
    <source>
        <dbReference type="ARBA" id="ARBA00004651"/>
    </source>
</evidence>
<dbReference type="PANTHER" id="PTHR11388">
    <property type="entry name" value="ORGANIC ANION TRANSPORTER"/>
    <property type="match status" value="1"/>
</dbReference>
<keyword evidence="5 8" id="KW-1133">Transmembrane helix</keyword>
<dbReference type="AlphaFoldDB" id="A0AAE0WBX2"/>
<sequence length="253" mass="27772">MTPFITLAIIVALYVLVVICLIVGMLLGYEQPEILNPLDSVRNTNQSRFLSCDCAAIQYFPVCGADGRNYFSPCHAGCMEGPFPTFSNCSLIAGGTAEFGLCSTESYNMVWIYSVIKFIQSFLDAVAMMPVFVVFLRSASEEHKALALGISAASTSIAAWIPGPVIGGKLIDSTCLIWNTAANAGAYCSQYDITAQRFKLHELMIGFRCCALLILSAAIFKAKKLRRWNSEEKKPVLPEKEFMMTNRENAIAD</sequence>
<accession>A0AAE0WBX2</accession>
<evidence type="ECO:0000256" key="4">
    <source>
        <dbReference type="ARBA" id="ARBA00022692"/>
    </source>
</evidence>
<dbReference type="GO" id="GO:0043252">
    <property type="term" value="P:sodium-independent organic anion transport"/>
    <property type="evidence" value="ECO:0007669"/>
    <property type="project" value="TreeGrafter"/>
</dbReference>
<dbReference type="Proteomes" id="UP001195483">
    <property type="component" value="Unassembled WGS sequence"/>
</dbReference>
<keyword evidence="4 8" id="KW-0812">Transmembrane</keyword>
<dbReference type="InterPro" id="IPR036259">
    <property type="entry name" value="MFS_trans_sf"/>
</dbReference>
<keyword evidence="3" id="KW-1003">Cell membrane</keyword>
<proteinExistence type="inferred from homology"/>
<name>A0AAE0WBX2_9BIVA</name>
<dbReference type="GO" id="GO:0016323">
    <property type="term" value="C:basolateral plasma membrane"/>
    <property type="evidence" value="ECO:0007669"/>
    <property type="project" value="TreeGrafter"/>
</dbReference>
<evidence type="ECO:0000256" key="5">
    <source>
        <dbReference type="ARBA" id="ARBA00022989"/>
    </source>
</evidence>
<evidence type="ECO:0000256" key="7">
    <source>
        <dbReference type="ARBA" id="ARBA00023157"/>
    </source>
</evidence>
<evidence type="ECO:0000259" key="9">
    <source>
        <dbReference type="PROSITE" id="PS51465"/>
    </source>
</evidence>
<evidence type="ECO:0000256" key="2">
    <source>
        <dbReference type="ARBA" id="ARBA00009657"/>
    </source>
</evidence>
<feature type="transmembrane region" description="Helical" evidence="8">
    <location>
        <begin position="203"/>
        <end position="220"/>
    </location>
</feature>
<feature type="transmembrane region" description="Helical" evidence="8">
    <location>
        <begin position="7"/>
        <end position="29"/>
    </location>
</feature>
<keyword evidence="6 8" id="KW-0472">Membrane</keyword>
<evidence type="ECO:0000256" key="8">
    <source>
        <dbReference type="SAM" id="Phobius"/>
    </source>
</evidence>
<dbReference type="Pfam" id="PF07648">
    <property type="entry name" value="Kazal_2"/>
    <property type="match status" value="1"/>
</dbReference>
<evidence type="ECO:0000256" key="6">
    <source>
        <dbReference type="ARBA" id="ARBA00023136"/>
    </source>
</evidence>
<comment type="subcellular location">
    <subcellularLocation>
        <location evidence="1">Cell membrane</location>
        <topology evidence="1">Multi-pass membrane protein</topology>
    </subcellularLocation>
</comment>
<dbReference type="InterPro" id="IPR036058">
    <property type="entry name" value="Kazal_dom_sf"/>
</dbReference>
<dbReference type="GO" id="GO:0015347">
    <property type="term" value="F:sodium-independent organic anion transmembrane transporter activity"/>
    <property type="evidence" value="ECO:0007669"/>
    <property type="project" value="TreeGrafter"/>
</dbReference>
<reference evidence="10" key="1">
    <citation type="journal article" date="2021" name="Genome Biol. Evol.">
        <title>A High-Quality Reference Genome for a Parasitic Bivalve with Doubly Uniparental Inheritance (Bivalvia: Unionida).</title>
        <authorList>
            <person name="Smith C.H."/>
        </authorList>
    </citation>
    <scope>NUCLEOTIDE SEQUENCE</scope>
    <source>
        <strain evidence="10">CHS0354</strain>
    </source>
</reference>
<feature type="transmembrane region" description="Helical" evidence="8">
    <location>
        <begin position="110"/>
        <end position="136"/>
    </location>
</feature>
<evidence type="ECO:0000313" key="10">
    <source>
        <dbReference type="EMBL" id="KAK3608956.1"/>
    </source>
</evidence>
<comment type="similarity">
    <text evidence="2">Belongs to the organo anion transporter (TC 2.A.60) family.</text>
</comment>
<dbReference type="Pfam" id="PF03137">
    <property type="entry name" value="OATP"/>
    <property type="match status" value="1"/>
</dbReference>
<feature type="domain" description="Kazal-like" evidence="9">
    <location>
        <begin position="40"/>
        <end position="91"/>
    </location>
</feature>